<feature type="transmembrane region" description="Helical" evidence="6">
    <location>
        <begin position="562"/>
        <end position="585"/>
    </location>
</feature>
<keyword evidence="3 6" id="KW-0812">Transmembrane</keyword>
<comment type="subcellular location">
    <subcellularLocation>
        <location evidence="1">Cell membrane</location>
        <topology evidence="1">Multi-pass membrane protein</topology>
    </subcellularLocation>
</comment>
<organism evidence="8 9">
    <name type="scientific">Anaerococcus groningensis</name>
    <dbReference type="NCBI Taxonomy" id="3115616"/>
    <lineage>
        <taxon>Bacteria</taxon>
        <taxon>Bacillati</taxon>
        <taxon>Bacillota</taxon>
        <taxon>Tissierellia</taxon>
        <taxon>Tissierellales</taxon>
        <taxon>Peptoniphilaceae</taxon>
        <taxon>Anaerococcus</taxon>
    </lineage>
</organism>
<evidence type="ECO:0000256" key="2">
    <source>
        <dbReference type="ARBA" id="ARBA00022475"/>
    </source>
</evidence>
<feature type="transmembrane region" description="Helical" evidence="6">
    <location>
        <begin position="213"/>
        <end position="231"/>
    </location>
</feature>
<keyword evidence="4 6" id="KW-1133">Transmembrane helix</keyword>
<keyword evidence="2" id="KW-1003">Cell membrane</keyword>
<evidence type="ECO:0000256" key="6">
    <source>
        <dbReference type="SAM" id="Phobius"/>
    </source>
</evidence>
<evidence type="ECO:0000313" key="9">
    <source>
        <dbReference type="Proteomes" id="UP001637993"/>
    </source>
</evidence>
<evidence type="ECO:0000259" key="7">
    <source>
        <dbReference type="Pfam" id="PF02687"/>
    </source>
</evidence>
<sequence length="623" mass="72773">MKKILYKTLNIDKEINIIILTIAFILLFNLLNVVNTDIFYNIYDTDQEGLRSVIRDIFLIISVLLGLIILNFLNFNKRKQLKDYKTLLSLGLNRKNLFYILFKISLEEMFISILLGLPLALFLMESFNLATISFFNLDLNNHNFVISLRLLVISSLILLIFLLISDLLGTMSLTKDYPLEKDKKNGIKTKFIFIIATFVLVFFYKKYPYYNQLVLFVIIILGFIITTLWVLSKILRKTKKYNVIVRALANDFFAKERLSLGVIILLVIISNILLLHSINQFKNYKTDKDLRPDFTIFMTPDQVNGLKKVDVFSKFVSKTYPINLVSVDNIDDADFTNSISRLAKDRYYFLDKDKKVMNYSSYKNIFKDSSKKISDTETIYLIENKNNLNNKLSEHVKRNNISIAISGEIFKVKDIDNSEFIFANNNIEKGGVYVINDRMYNKLIKINDSYAYNLDLNDYYIQKYGYDKVSESLRDEFFNREVRFESLVWMIKVKYSEILGYLYMMVYFSFVLLFMGACFLSMKFLNILTDNYDSKTIIQDLGASNIDIKNIINQFLNLSFKYLILIILSVIYTIIVFTIRIGGVLSNDNPFFIAILFITPLLLSVFIHLFVKVFINIFISNLE</sequence>
<feature type="transmembrane region" description="Helical" evidence="6">
    <location>
        <begin position="591"/>
        <end position="619"/>
    </location>
</feature>
<proteinExistence type="predicted"/>
<feature type="transmembrane region" description="Helical" evidence="6">
    <location>
        <begin position="96"/>
        <end position="124"/>
    </location>
</feature>
<reference evidence="8 9" key="1">
    <citation type="journal article" date="2025" name="Anaerobe">
        <title>Description of Anaerococcus kampingiae sp. nov., Anaerococcus groningensis sp. nov., Anaerococcus martiniensis sp. nov., and Anaerococcus cruorum sp. nov., isolated from human clinical specimens.</title>
        <authorList>
            <person name="Boiten K.E."/>
            <person name="Meijer J."/>
            <person name="van Wezel E.M."/>
            <person name="Veloo A.C.M."/>
        </authorList>
    </citation>
    <scope>NUCLEOTIDE SEQUENCE [LARGE SCALE GENOMIC DNA]</scope>
    <source>
        <strain evidence="8 9">ENR1011</strain>
    </source>
</reference>
<comment type="caution">
    <text evidence="8">The sequence shown here is derived from an EMBL/GenBank/DDBJ whole genome shotgun (WGS) entry which is preliminary data.</text>
</comment>
<dbReference type="Proteomes" id="UP001637993">
    <property type="component" value="Unassembled WGS sequence"/>
</dbReference>
<dbReference type="RefSeq" id="WP_410023622.1">
    <property type="nucleotide sequence ID" value="NZ_JBGMEG010000002.1"/>
</dbReference>
<evidence type="ECO:0000256" key="3">
    <source>
        <dbReference type="ARBA" id="ARBA00022692"/>
    </source>
</evidence>
<feature type="transmembrane region" description="Helical" evidence="6">
    <location>
        <begin position="15"/>
        <end position="34"/>
    </location>
</feature>
<protein>
    <submittedName>
        <fullName evidence="8">FtsX-like permease family protein</fullName>
    </submittedName>
</protein>
<keyword evidence="5 6" id="KW-0472">Membrane</keyword>
<feature type="transmembrane region" description="Helical" evidence="6">
    <location>
        <begin position="500"/>
        <end position="520"/>
    </location>
</feature>
<evidence type="ECO:0000256" key="5">
    <source>
        <dbReference type="ARBA" id="ARBA00023136"/>
    </source>
</evidence>
<evidence type="ECO:0000256" key="4">
    <source>
        <dbReference type="ARBA" id="ARBA00022989"/>
    </source>
</evidence>
<dbReference type="EMBL" id="JBGMEG010000002">
    <property type="protein sequence ID" value="MFO3717028.1"/>
    <property type="molecule type" value="Genomic_DNA"/>
</dbReference>
<keyword evidence="9" id="KW-1185">Reference proteome</keyword>
<feature type="transmembrane region" description="Helical" evidence="6">
    <location>
        <begin position="258"/>
        <end position="278"/>
    </location>
</feature>
<evidence type="ECO:0000313" key="8">
    <source>
        <dbReference type="EMBL" id="MFO3717028.1"/>
    </source>
</evidence>
<gene>
    <name evidence="8" type="ORF">AB9Q04_01535</name>
</gene>
<feature type="transmembrane region" description="Helical" evidence="6">
    <location>
        <begin position="54"/>
        <end position="75"/>
    </location>
</feature>
<feature type="transmembrane region" description="Helical" evidence="6">
    <location>
        <begin position="144"/>
        <end position="168"/>
    </location>
</feature>
<evidence type="ECO:0000256" key="1">
    <source>
        <dbReference type="ARBA" id="ARBA00004651"/>
    </source>
</evidence>
<dbReference type="Pfam" id="PF02687">
    <property type="entry name" value="FtsX"/>
    <property type="match status" value="1"/>
</dbReference>
<feature type="domain" description="ABC3 transporter permease C-terminal" evidence="7">
    <location>
        <begin position="57"/>
        <end position="171"/>
    </location>
</feature>
<dbReference type="InterPro" id="IPR003838">
    <property type="entry name" value="ABC3_permease_C"/>
</dbReference>
<feature type="transmembrane region" description="Helical" evidence="6">
    <location>
        <begin position="189"/>
        <end position="207"/>
    </location>
</feature>
<name>A0ABW9MYV1_9FIRM</name>
<accession>A0ABW9MYV1</accession>